<dbReference type="PROSITE" id="PS50022">
    <property type="entry name" value="FA58C_3"/>
    <property type="match status" value="4"/>
</dbReference>
<dbReference type="Gene3D" id="1.20.120.670">
    <property type="entry name" value="N-acetyl-b-d-glucoasminidase"/>
    <property type="match status" value="1"/>
</dbReference>
<dbReference type="GeneID" id="78289661"/>
<keyword evidence="2" id="KW-0732">Signal</keyword>
<dbReference type="EMBL" id="FOIN01000070">
    <property type="protein sequence ID" value="SET89608.1"/>
    <property type="molecule type" value="Genomic_DNA"/>
</dbReference>
<dbReference type="Gene3D" id="3.30.379.10">
    <property type="entry name" value="Chitobiase/beta-hexosaminidase domain 2-like"/>
    <property type="match status" value="1"/>
</dbReference>
<dbReference type="InterPro" id="IPR007781">
    <property type="entry name" value="NAGLU"/>
</dbReference>
<feature type="domain" description="F5/8 type C" evidence="3">
    <location>
        <begin position="323"/>
        <end position="464"/>
    </location>
</feature>
<dbReference type="Gene3D" id="1.20.1270.70">
    <property type="entry name" value="Designed single chain three-helix bundle"/>
    <property type="match status" value="2"/>
</dbReference>
<evidence type="ECO:0000259" key="3">
    <source>
        <dbReference type="PROSITE" id="PS50022"/>
    </source>
</evidence>
<feature type="chain" id="PRO_5011629196" evidence="2">
    <location>
        <begin position="29"/>
        <end position="1570"/>
    </location>
</feature>
<feature type="domain" description="F5/8 type C" evidence="3">
    <location>
        <begin position="29"/>
        <end position="151"/>
    </location>
</feature>
<evidence type="ECO:0000256" key="2">
    <source>
        <dbReference type="SAM" id="SignalP"/>
    </source>
</evidence>
<protein>
    <submittedName>
        <fullName evidence="4">Uncharacterized Sugar-binding Domain</fullName>
    </submittedName>
</protein>
<dbReference type="InterPro" id="IPR008979">
    <property type="entry name" value="Galactose-bd-like_sf"/>
</dbReference>
<dbReference type="Pfam" id="PF00754">
    <property type="entry name" value="F5_F8_type_C"/>
    <property type="match status" value="4"/>
</dbReference>
<sequence length="1570" mass="179213">MNLKKKLKISLILSLVLVLLFPTMTIFASETKSRAARENIALNKPVTSSKIENSNIPEYAVDGKENTFWASVNPSELEVDLQGFYKISEINLMAYFDVPANAERYYDYEIYASMDQEKYDLVAKKSDTSWNTPQGDTYVFNDTFTAHYIKVKILKTHAENQPNNNTGHIKELRVYGELDPEYENPVIKSNVALNKTVTASGQEGSSNPGKAVDNNVNSFWAVAGEGWLEVDLEGYFDVDEINVLPYYSDGRYYNYEVYVSVNGLDYIKAGEKKDNTPQNKDGDTYTFDTKTIRFVKVKMLSNSANPSMHINELRVYGIENTEYKPPIEDIDTTSIAYQKPARSYSNSASYPVSNINDGMLSTSWQALYYPAYIDIDLEGNYNINKIQVVPDFKDLQAYYQYSIFTSIDGVTFDKVAKKDDDTVVTKEGNLFEINGKEARIVRVYLEYCSVGNTGSFAEVRVYGEESENPVIERADINISDFEDTEYVLPITEDETINEVKGVLSRVIGEKYLDWFEFVLEENSESDKDYYEISNHNGKIKIKGNEGLSLTTGLNYYLKYYCNVSITQQARQVKMPANVVPVTETIRKETPYEVRYAYNYCTHSYTMAFWGETEWQNEMDWLALNGVNAILDITGQEEVWRRFMGNLGYSLDEIKDWLVGPGYYGWQYMANMENVNGPIPDNWFAQRTELARMNQRKMRALGMTPILQGYSGMVPNSITEKDSKAQVIPQGLWNGMQRPAMLKTNTETYKEYAKMFYQAQEEVYGKVSNYYATDPFHEGGQTGGIGRDIVGRKVLDEMKVYDDDAIWVIQSWSFQPALLSEITTEEKQNNILLLDLNASKSAKYSSTNEFAGSNWVYCMLENYGGRSGVHGNLEKLTKIPSQVKDKTSHMVGMGIAPEGTNNNPVRFDLFFEMMWEENDVDLNEWITHYVERRYGCENENAQKAWKLLLETVYRPATHADPPESIINVRPQFNAKQSAPNGNMSKNYDFKRFEKALDYLMKDFEQLKGSEGYLYDVTDFLRQAVANSAERTYSEFTKAFNDGNVELFKEKSQEFLKMVELQDQVLNSNKNFMVGTWLNASKNASEGQDDFIKMIFQLNGKALISTWAPYYCWGVYDYANREYGGLTKDYYLQRWELWIQRLTDKIEGKNVSNYNEISIKESHQMAWQWARSEKDYSSEATGDTKELYKEFVNNYCLNNGSVDELQVDKMSISISCDKPDYNGYPISNAIDGNAGSFWTTQTNIKGPYTVTFKFDQAETINSFSILPRNYNSNATGNGDILGIELWVSDDGNEYRKIAQGEYEQNGSERICNFEAVTTKYVKLVITKTLIWNNVATNASASAAEFSFYKPYAQLRSGIYTIENNVIGNVYENTTVKQFLAGFDISQNGKVIVTRNGNELTENDVIEQDDIVEYYYKNEKVKTYQIDEFAQVSDFTKLNELILECEKLNQNDYTEESWNQFSEILTLAVGVQVNPEASQEEIDNAVKNLKEAYSNLVSVTVVSKTALQIAVEMAGNVTEEQLDKVVPAVVTEFNAALEEARTILANDNATQEEVDASFARLSVAMHMLEFLKG</sequence>
<evidence type="ECO:0000256" key="1">
    <source>
        <dbReference type="ARBA" id="ARBA00022801"/>
    </source>
</evidence>
<dbReference type="InterPro" id="IPR029018">
    <property type="entry name" value="Hex-like_dom2"/>
</dbReference>
<dbReference type="Pfam" id="PF05089">
    <property type="entry name" value="NAGLU"/>
    <property type="match status" value="1"/>
</dbReference>
<dbReference type="Pfam" id="PF12971">
    <property type="entry name" value="NAGLU_N"/>
    <property type="match status" value="1"/>
</dbReference>
<keyword evidence="5" id="KW-1185">Reference proteome</keyword>
<dbReference type="GO" id="GO:0005975">
    <property type="term" value="P:carbohydrate metabolic process"/>
    <property type="evidence" value="ECO:0007669"/>
    <property type="project" value="UniProtKB-ARBA"/>
</dbReference>
<evidence type="ECO:0000313" key="5">
    <source>
        <dbReference type="Proteomes" id="UP000198558"/>
    </source>
</evidence>
<organism evidence="4 5">
    <name type="scientific">Thomasclavelia cocleata</name>
    <dbReference type="NCBI Taxonomy" id="69824"/>
    <lineage>
        <taxon>Bacteria</taxon>
        <taxon>Bacillati</taxon>
        <taxon>Bacillota</taxon>
        <taxon>Erysipelotrichia</taxon>
        <taxon>Erysipelotrichales</taxon>
        <taxon>Coprobacillaceae</taxon>
        <taxon>Thomasclavelia</taxon>
    </lineage>
</organism>
<dbReference type="InterPro" id="IPR024240">
    <property type="entry name" value="NAGLU_N"/>
</dbReference>
<dbReference type="Pfam" id="PF12972">
    <property type="entry name" value="NAGLU_C"/>
    <property type="match status" value="1"/>
</dbReference>
<dbReference type="SUPFAM" id="SSF49785">
    <property type="entry name" value="Galactose-binding domain-like"/>
    <property type="match status" value="4"/>
</dbReference>
<gene>
    <name evidence="4" type="ORF">SAMN04489758_1701</name>
</gene>
<dbReference type="PANTHER" id="PTHR12872:SF1">
    <property type="entry name" value="ALPHA-N-ACETYLGLUCOSAMINIDASE"/>
    <property type="match status" value="1"/>
</dbReference>
<feature type="signal peptide" evidence="2">
    <location>
        <begin position="1"/>
        <end position="28"/>
    </location>
</feature>
<accession>A0A1I0I1N4</accession>
<evidence type="ECO:0000313" key="4">
    <source>
        <dbReference type="EMBL" id="SET89608.1"/>
    </source>
</evidence>
<dbReference type="RefSeq" id="WP_092357060.1">
    <property type="nucleotide sequence ID" value="NZ_FOIN01000070.1"/>
</dbReference>
<dbReference type="Proteomes" id="UP000198558">
    <property type="component" value="Unassembled WGS sequence"/>
</dbReference>
<feature type="domain" description="F5/8 type C" evidence="3">
    <location>
        <begin position="175"/>
        <end position="318"/>
    </location>
</feature>
<feature type="non-terminal residue" evidence="4">
    <location>
        <position position="1570"/>
    </location>
</feature>
<dbReference type="InterPro" id="IPR024733">
    <property type="entry name" value="NAGLU_tim-barrel"/>
</dbReference>
<dbReference type="Gene3D" id="2.60.120.260">
    <property type="entry name" value="Galactose-binding domain-like"/>
    <property type="match status" value="4"/>
</dbReference>
<dbReference type="Pfam" id="PF07554">
    <property type="entry name" value="FIVAR"/>
    <property type="match status" value="2"/>
</dbReference>
<feature type="domain" description="F5/8 type C" evidence="3">
    <location>
        <begin position="1194"/>
        <end position="1348"/>
    </location>
</feature>
<dbReference type="InterPro" id="IPR000421">
    <property type="entry name" value="FA58C"/>
</dbReference>
<dbReference type="PANTHER" id="PTHR12872">
    <property type="entry name" value="ALPHA-N-ACETYLGLUCOSAMINIDASE"/>
    <property type="match status" value="1"/>
</dbReference>
<dbReference type="InterPro" id="IPR024732">
    <property type="entry name" value="NAGLU_C"/>
</dbReference>
<reference evidence="5" key="1">
    <citation type="submission" date="2016-10" db="EMBL/GenBank/DDBJ databases">
        <authorList>
            <person name="Varghese N."/>
            <person name="Submissions S."/>
        </authorList>
    </citation>
    <scope>NUCLEOTIDE SEQUENCE [LARGE SCALE GENOMIC DNA]</scope>
    <source>
        <strain evidence="5">DSM 1551</strain>
    </source>
</reference>
<keyword evidence="1" id="KW-0378">Hydrolase</keyword>
<proteinExistence type="predicted"/>
<dbReference type="Gene3D" id="3.20.20.80">
    <property type="entry name" value="Glycosidases"/>
    <property type="match status" value="1"/>
</dbReference>
<name>A0A1I0I1N4_9FIRM</name>
<dbReference type="GO" id="GO:0016787">
    <property type="term" value="F:hydrolase activity"/>
    <property type="evidence" value="ECO:0007669"/>
    <property type="project" value="UniProtKB-KW"/>
</dbReference>